<dbReference type="Proteomes" id="UP000187609">
    <property type="component" value="Unassembled WGS sequence"/>
</dbReference>
<keyword evidence="1" id="KW-1133">Transmembrane helix</keyword>
<keyword evidence="1" id="KW-0812">Transmembrane</keyword>
<proteinExistence type="predicted"/>
<keyword evidence="1" id="KW-0472">Membrane</keyword>
<keyword evidence="3" id="KW-1185">Reference proteome</keyword>
<feature type="non-terminal residue" evidence="2">
    <location>
        <position position="1"/>
    </location>
</feature>
<name>A0A1J6IZ57_NICAT</name>
<organism evidence="2 3">
    <name type="scientific">Nicotiana attenuata</name>
    <name type="common">Coyote tobacco</name>
    <dbReference type="NCBI Taxonomy" id="49451"/>
    <lineage>
        <taxon>Eukaryota</taxon>
        <taxon>Viridiplantae</taxon>
        <taxon>Streptophyta</taxon>
        <taxon>Embryophyta</taxon>
        <taxon>Tracheophyta</taxon>
        <taxon>Spermatophyta</taxon>
        <taxon>Magnoliopsida</taxon>
        <taxon>eudicotyledons</taxon>
        <taxon>Gunneridae</taxon>
        <taxon>Pentapetalae</taxon>
        <taxon>asterids</taxon>
        <taxon>lamiids</taxon>
        <taxon>Solanales</taxon>
        <taxon>Solanaceae</taxon>
        <taxon>Nicotianoideae</taxon>
        <taxon>Nicotianeae</taxon>
        <taxon>Nicotiana</taxon>
    </lineage>
</organism>
<protein>
    <submittedName>
        <fullName evidence="2">Uncharacterized protein</fullName>
    </submittedName>
</protein>
<evidence type="ECO:0000313" key="2">
    <source>
        <dbReference type="EMBL" id="OIT05824.1"/>
    </source>
</evidence>
<feature type="transmembrane region" description="Helical" evidence="1">
    <location>
        <begin position="30"/>
        <end position="50"/>
    </location>
</feature>
<evidence type="ECO:0000256" key="1">
    <source>
        <dbReference type="SAM" id="Phobius"/>
    </source>
</evidence>
<evidence type="ECO:0000313" key="3">
    <source>
        <dbReference type="Proteomes" id="UP000187609"/>
    </source>
</evidence>
<sequence>VIFLQLETPRVFSFCPFFHSSLASKKATQIFNSHSIFLLLFPSLFLICSVKTRFRLEIKIPKLLCAASSMSPLNSLHYAIMEAKNISEVWSSTIVDDESIVAVH</sequence>
<reference evidence="2" key="1">
    <citation type="submission" date="2016-11" db="EMBL/GenBank/DDBJ databases">
        <title>The genome of Nicotiana attenuata.</title>
        <authorList>
            <person name="Xu S."/>
            <person name="Brockmoeller T."/>
            <person name="Gaquerel E."/>
            <person name="Navarro A."/>
            <person name="Kuhl H."/>
            <person name="Gase K."/>
            <person name="Ling Z."/>
            <person name="Zhou W."/>
            <person name="Kreitzer C."/>
            <person name="Stanke M."/>
            <person name="Tang H."/>
            <person name="Lyons E."/>
            <person name="Pandey P."/>
            <person name="Pandey S.P."/>
            <person name="Timmermann B."/>
            <person name="Baldwin I.T."/>
        </authorList>
    </citation>
    <scope>NUCLEOTIDE SEQUENCE [LARGE SCALE GENOMIC DNA]</scope>
    <source>
        <strain evidence="2">UT</strain>
    </source>
</reference>
<dbReference type="Gramene" id="OIT05824">
    <property type="protein sequence ID" value="OIT05824"/>
    <property type="gene ID" value="A4A49_61318"/>
</dbReference>
<gene>
    <name evidence="2" type="ORF">A4A49_61318</name>
</gene>
<comment type="caution">
    <text evidence="2">The sequence shown here is derived from an EMBL/GenBank/DDBJ whole genome shotgun (WGS) entry which is preliminary data.</text>
</comment>
<dbReference type="EMBL" id="MJEQ01037184">
    <property type="protein sequence ID" value="OIT05824.1"/>
    <property type="molecule type" value="Genomic_DNA"/>
</dbReference>
<dbReference type="AlphaFoldDB" id="A0A1J6IZ57"/>
<accession>A0A1J6IZ57</accession>